<protein>
    <submittedName>
        <fullName evidence="1">Uncharacterized protein</fullName>
    </submittedName>
</protein>
<reference evidence="1 2" key="1">
    <citation type="journal article" date="2018" name="Mol. Biol. Evol.">
        <title>Broad Genomic Sampling Reveals a Smut Pathogenic Ancestry of the Fungal Clade Ustilaginomycotina.</title>
        <authorList>
            <person name="Kijpornyongpan T."/>
            <person name="Mondo S.J."/>
            <person name="Barry K."/>
            <person name="Sandor L."/>
            <person name="Lee J."/>
            <person name="Lipzen A."/>
            <person name="Pangilinan J."/>
            <person name="LaButti K."/>
            <person name="Hainaut M."/>
            <person name="Henrissat B."/>
            <person name="Grigoriev I.V."/>
            <person name="Spatafora J.W."/>
            <person name="Aime M.C."/>
        </authorList>
    </citation>
    <scope>NUCLEOTIDE SEQUENCE [LARGE SCALE GENOMIC DNA]</scope>
    <source>
        <strain evidence="1 2">SA 807</strain>
    </source>
</reference>
<keyword evidence="2" id="KW-1185">Reference proteome</keyword>
<dbReference type="EMBL" id="KZ819725">
    <property type="protein sequence ID" value="PWN53444.1"/>
    <property type="molecule type" value="Genomic_DNA"/>
</dbReference>
<sequence>MVTFLMLAVFPIFLFLIHFQSHSLPSLHRIGWGKGVGIAVPRLGHSSRFELGRIMSKF</sequence>
<proteinExistence type="predicted"/>
<name>A0ACD0P5W4_9BASI</name>
<evidence type="ECO:0000313" key="1">
    <source>
        <dbReference type="EMBL" id="PWN53444.1"/>
    </source>
</evidence>
<dbReference type="Proteomes" id="UP000245626">
    <property type="component" value="Unassembled WGS sequence"/>
</dbReference>
<accession>A0ACD0P5W4</accession>
<organism evidence="1 2">
    <name type="scientific">Violaceomyces palustris</name>
    <dbReference type="NCBI Taxonomy" id="1673888"/>
    <lineage>
        <taxon>Eukaryota</taxon>
        <taxon>Fungi</taxon>
        <taxon>Dikarya</taxon>
        <taxon>Basidiomycota</taxon>
        <taxon>Ustilaginomycotina</taxon>
        <taxon>Ustilaginomycetes</taxon>
        <taxon>Violaceomycetales</taxon>
        <taxon>Violaceomycetaceae</taxon>
        <taxon>Violaceomyces</taxon>
    </lineage>
</organism>
<evidence type="ECO:0000313" key="2">
    <source>
        <dbReference type="Proteomes" id="UP000245626"/>
    </source>
</evidence>
<gene>
    <name evidence="1" type="ORF">IE53DRAFT_384053</name>
</gene>